<dbReference type="InterPro" id="IPR001466">
    <property type="entry name" value="Beta-lactam-related"/>
</dbReference>
<reference evidence="5 6" key="1">
    <citation type="journal article" date="2019" name="ISME J.">
        <title>Deianiraea, an extracellular bacterium associated with the ciliate Paramecium, suggests an alternative scenario for the evolution of Rickettsiales.</title>
        <authorList>
            <person name="Castelli M."/>
            <person name="Sabaneyeva E."/>
            <person name="Lanzoni O."/>
            <person name="Lebedeva N."/>
            <person name="Floriano A.M."/>
            <person name="Gaiarsa S."/>
            <person name="Benken K."/>
            <person name="Modeo L."/>
            <person name="Bandi C."/>
            <person name="Potekhin A."/>
            <person name="Sassera D."/>
            <person name="Petroni G."/>
        </authorList>
    </citation>
    <scope>NUCLEOTIDE SEQUENCE [LARGE SCALE GENOMIC DNA]</scope>
    <source>
        <strain evidence="5">CyL4-1</strain>
    </source>
</reference>
<dbReference type="GO" id="GO:0016787">
    <property type="term" value="F:hydrolase activity"/>
    <property type="evidence" value="ECO:0007669"/>
    <property type="project" value="UniProtKB-KW"/>
</dbReference>
<dbReference type="Proteomes" id="UP000321934">
    <property type="component" value="Chromosome"/>
</dbReference>
<keyword evidence="6" id="KW-1185">Reference proteome</keyword>
<comment type="subcellular location">
    <subcellularLocation>
        <location evidence="1">Membrane</location>
    </subcellularLocation>
</comment>
<proteinExistence type="predicted"/>
<keyword evidence="5" id="KW-0378">Hydrolase</keyword>
<dbReference type="SUPFAM" id="SSF56601">
    <property type="entry name" value="beta-lactamase/transpeptidase-like"/>
    <property type="match status" value="1"/>
</dbReference>
<evidence type="ECO:0000313" key="5">
    <source>
        <dbReference type="EMBL" id="QED22826.1"/>
    </source>
</evidence>
<dbReference type="RefSeq" id="WP_146820139.1">
    <property type="nucleotide sequence ID" value="NZ_CP029077.1"/>
</dbReference>
<sequence length="355" mass="41026">MKILFTILCLTFCNKSFANECVNKIFQNLENNTASSPAAAVLIIKDNVTIFKKTFGYKNIEQKIPADLNTKFALCSLTKQFTAQAILLLEERKLLSINDKVSKYLNWLPKYAQNITIKHLLFNTSGIPDYVNDNKIAENGIMPQDMMDKNIVFNDEYIKQFIITEKPKFKYATSSSYSNSGYWLLGKIIEKISHTTYRQFINNEILSKIGIQSYDKSENTPYQEWPLFKAIPNYFETVGHGTISDAGLNMSISDFETYARSAILDNKIFQYEKTHDKFISNSKIKIWNDTTYYGYGLIHSDINGNKIIYHDGMFYGLNTYMLYMPSKNLFITTLFATNTNSIYQIPLMIERCFNQ</sequence>
<dbReference type="InterPro" id="IPR050491">
    <property type="entry name" value="AmpC-like"/>
</dbReference>
<dbReference type="InterPro" id="IPR012338">
    <property type="entry name" value="Beta-lactam/transpept-like"/>
</dbReference>
<evidence type="ECO:0000256" key="2">
    <source>
        <dbReference type="ARBA" id="ARBA00023136"/>
    </source>
</evidence>
<dbReference type="OrthoDB" id="119951at2"/>
<feature type="domain" description="Beta-lactamase-related" evidence="4">
    <location>
        <begin position="35"/>
        <end position="339"/>
    </location>
</feature>
<keyword evidence="2" id="KW-0472">Membrane</keyword>
<dbReference type="PANTHER" id="PTHR46825">
    <property type="entry name" value="D-ALANYL-D-ALANINE-CARBOXYPEPTIDASE/ENDOPEPTIDASE AMPH"/>
    <property type="match status" value="1"/>
</dbReference>
<name>A0A5B8XCP5_9RICK</name>
<evidence type="ECO:0000256" key="3">
    <source>
        <dbReference type="SAM" id="SignalP"/>
    </source>
</evidence>
<keyword evidence="3" id="KW-0732">Signal</keyword>
<dbReference type="Pfam" id="PF00144">
    <property type="entry name" value="Beta-lactamase"/>
    <property type="match status" value="1"/>
</dbReference>
<accession>A0A5B8XCP5</accession>
<dbReference type="PANTHER" id="PTHR46825:SF11">
    <property type="entry name" value="PENICILLIN-BINDING PROTEIN 4"/>
    <property type="match status" value="1"/>
</dbReference>
<gene>
    <name evidence="5" type="ORF">Deia_00012</name>
</gene>
<evidence type="ECO:0000256" key="1">
    <source>
        <dbReference type="ARBA" id="ARBA00004370"/>
    </source>
</evidence>
<organism evidence="5 6">
    <name type="scientific">Candidatus Deianiraea vastatrix</name>
    <dbReference type="NCBI Taxonomy" id="2163644"/>
    <lineage>
        <taxon>Bacteria</taxon>
        <taxon>Pseudomonadati</taxon>
        <taxon>Pseudomonadota</taxon>
        <taxon>Alphaproteobacteria</taxon>
        <taxon>Rickettsiales</taxon>
        <taxon>Candidatus Deianiraeaceae</taxon>
        <taxon>Candidatus Deianiraea</taxon>
    </lineage>
</organism>
<dbReference type="GO" id="GO:0016020">
    <property type="term" value="C:membrane"/>
    <property type="evidence" value="ECO:0007669"/>
    <property type="project" value="UniProtKB-SubCell"/>
</dbReference>
<feature type="signal peptide" evidence="3">
    <location>
        <begin position="1"/>
        <end position="18"/>
    </location>
</feature>
<dbReference type="AlphaFoldDB" id="A0A5B8XCP5"/>
<evidence type="ECO:0000313" key="6">
    <source>
        <dbReference type="Proteomes" id="UP000321934"/>
    </source>
</evidence>
<dbReference type="Gene3D" id="3.40.710.10">
    <property type="entry name" value="DD-peptidase/beta-lactamase superfamily"/>
    <property type="match status" value="1"/>
</dbReference>
<dbReference type="EMBL" id="CP029077">
    <property type="protein sequence ID" value="QED22826.1"/>
    <property type="molecule type" value="Genomic_DNA"/>
</dbReference>
<feature type="chain" id="PRO_5023022246" evidence="3">
    <location>
        <begin position="19"/>
        <end position="355"/>
    </location>
</feature>
<protein>
    <submittedName>
        <fullName evidence="5">PbpE-like serine hydrolase</fullName>
    </submittedName>
</protein>
<evidence type="ECO:0000259" key="4">
    <source>
        <dbReference type="Pfam" id="PF00144"/>
    </source>
</evidence>